<dbReference type="Proteomes" id="UP000297201">
    <property type="component" value="Segment"/>
</dbReference>
<sequence length="106" mass="12383">MHKTIKRFAMEGKVGDDADFARLRSQYETLLVRNMRDQGYVPVLDLGPYWSTSYYKDKNEYDFVLSVYGVYLGRRRSWEVEGISAGREVRRLTPRTKSKPPSEPAE</sequence>
<accession>A0A4D6E158</accession>
<reference evidence="1 2" key="1">
    <citation type="submission" date="2019-03" db="EMBL/GenBank/DDBJ databases">
        <authorList>
            <person name="Kwan A."/>
            <person name="Miller C."/>
            <person name="Herrmann A."/>
            <person name="Tang B.L."/>
            <person name="Shaffer C.D."/>
            <person name="Weston-Hafer K.A."/>
            <person name="Russell D.A."/>
            <person name="Pope W.H."/>
            <person name="Jacobs-Sera D."/>
            <person name="Hendrix R.W."/>
            <person name="Hatfull G.F."/>
        </authorList>
    </citation>
    <scope>NUCLEOTIDE SEQUENCE [LARGE SCALE GENOMIC DNA]</scope>
</reference>
<evidence type="ECO:0000313" key="2">
    <source>
        <dbReference type="Proteomes" id="UP000297201"/>
    </source>
</evidence>
<dbReference type="EMBL" id="MK620896">
    <property type="protein sequence ID" value="QBZ72338.1"/>
    <property type="molecule type" value="Genomic_DNA"/>
</dbReference>
<gene>
    <name evidence="1" type="primary">54</name>
    <name evidence="1" type="ORF">SEA_CIRCINUS_54</name>
</gene>
<evidence type="ECO:0000313" key="1">
    <source>
        <dbReference type="EMBL" id="QBZ72338.1"/>
    </source>
</evidence>
<protein>
    <submittedName>
        <fullName evidence="1">Uncharacterized protein</fullName>
    </submittedName>
</protein>
<organism evidence="1 2">
    <name type="scientific">Streptomyces phage Circinus</name>
    <dbReference type="NCBI Taxonomy" id="2562189"/>
    <lineage>
        <taxon>Viruses</taxon>
        <taxon>Duplodnaviria</taxon>
        <taxon>Heunggongvirae</taxon>
        <taxon>Uroviricota</taxon>
        <taxon>Caudoviricetes</taxon>
        <taxon>Stanwilliamsviridae</taxon>
        <taxon>Loccivirinae</taxon>
        <taxon>Wilnyevirus</taxon>
        <taxon>Wilnyevirus billnye</taxon>
    </lineage>
</organism>
<name>A0A4D6E158_9CAUD</name>
<proteinExistence type="predicted"/>